<evidence type="ECO:0000256" key="10">
    <source>
        <dbReference type="SAM" id="Phobius"/>
    </source>
</evidence>
<dbReference type="GO" id="GO:0004497">
    <property type="term" value="F:monooxygenase activity"/>
    <property type="evidence" value="ECO:0007669"/>
    <property type="project" value="UniProtKB-KW"/>
</dbReference>
<dbReference type="PROSITE" id="PS00086">
    <property type="entry name" value="CYTOCHROME_P450"/>
    <property type="match status" value="1"/>
</dbReference>
<dbReference type="Gene3D" id="1.10.630.10">
    <property type="entry name" value="Cytochrome P450"/>
    <property type="match status" value="1"/>
</dbReference>
<proteinExistence type="inferred from homology"/>
<dbReference type="PANTHER" id="PTHR47955:SF19">
    <property type="entry name" value="CYTOCHROME P450 71A9-LIKE ISOFORM X1"/>
    <property type="match status" value="1"/>
</dbReference>
<evidence type="ECO:0000256" key="3">
    <source>
        <dbReference type="ARBA" id="ARBA00022617"/>
    </source>
</evidence>
<evidence type="ECO:0000256" key="1">
    <source>
        <dbReference type="ARBA" id="ARBA00001971"/>
    </source>
</evidence>
<evidence type="ECO:0000256" key="7">
    <source>
        <dbReference type="ARBA" id="ARBA00023033"/>
    </source>
</evidence>
<comment type="caution">
    <text evidence="12">The sequence shown here is derived from an EMBL/GenBank/DDBJ whole genome shotgun (WGS) entry which is preliminary data.</text>
</comment>
<comment type="similarity">
    <text evidence="2 9">Belongs to the cytochrome P450 family.</text>
</comment>
<organism evidence="12 13">
    <name type="scientific">Rubroshorea leprosula</name>
    <dbReference type="NCBI Taxonomy" id="152421"/>
    <lineage>
        <taxon>Eukaryota</taxon>
        <taxon>Viridiplantae</taxon>
        <taxon>Streptophyta</taxon>
        <taxon>Embryophyta</taxon>
        <taxon>Tracheophyta</taxon>
        <taxon>Spermatophyta</taxon>
        <taxon>Magnoliopsida</taxon>
        <taxon>eudicotyledons</taxon>
        <taxon>Gunneridae</taxon>
        <taxon>Pentapetalae</taxon>
        <taxon>rosids</taxon>
        <taxon>malvids</taxon>
        <taxon>Malvales</taxon>
        <taxon>Dipterocarpaceae</taxon>
        <taxon>Rubroshorea</taxon>
    </lineage>
</organism>
<dbReference type="PRINTS" id="PR00385">
    <property type="entry name" value="P450"/>
</dbReference>
<dbReference type="FunFam" id="1.10.630.10:FF:000011">
    <property type="entry name" value="Cytochrome P450 83B1"/>
    <property type="match status" value="1"/>
</dbReference>
<dbReference type="GO" id="GO:0020037">
    <property type="term" value="F:heme binding"/>
    <property type="evidence" value="ECO:0007669"/>
    <property type="project" value="InterPro"/>
</dbReference>
<dbReference type="PRINTS" id="PR00463">
    <property type="entry name" value="EP450I"/>
</dbReference>
<dbReference type="InterPro" id="IPR036396">
    <property type="entry name" value="Cyt_P450_sf"/>
</dbReference>
<keyword evidence="7 9" id="KW-0503">Monooxygenase</keyword>
<dbReference type="SUPFAM" id="SSF48264">
    <property type="entry name" value="Cytochrome P450"/>
    <property type="match status" value="1"/>
</dbReference>
<dbReference type="GO" id="GO:0016705">
    <property type="term" value="F:oxidoreductase activity, acting on paired donors, with incorporation or reduction of molecular oxygen"/>
    <property type="evidence" value="ECO:0007669"/>
    <property type="project" value="InterPro"/>
</dbReference>
<keyword evidence="10" id="KW-1133">Transmembrane helix</keyword>
<feature type="transmembrane region" description="Helical" evidence="10">
    <location>
        <begin position="300"/>
        <end position="321"/>
    </location>
</feature>
<keyword evidence="10" id="KW-0812">Transmembrane</keyword>
<dbReference type="Pfam" id="PF00067">
    <property type="entry name" value="p450"/>
    <property type="match status" value="1"/>
</dbReference>
<keyword evidence="5 9" id="KW-0560">Oxidoreductase</keyword>
<feature type="binding site" description="axial binding residue" evidence="8">
    <location>
        <position position="446"/>
    </location>
    <ligand>
        <name>heme</name>
        <dbReference type="ChEBI" id="CHEBI:30413"/>
    </ligand>
    <ligandPart>
        <name>Fe</name>
        <dbReference type="ChEBI" id="CHEBI:18248"/>
    </ligandPart>
</feature>
<name>A0AAV5KEM2_9ROSI</name>
<dbReference type="InterPro" id="IPR017972">
    <property type="entry name" value="Cyt_P450_CS"/>
</dbReference>
<dbReference type="EMBL" id="BPVZ01000061">
    <property type="protein sequence ID" value="GKV23031.1"/>
    <property type="molecule type" value="Genomic_DNA"/>
</dbReference>
<reference evidence="12 13" key="1">
    <citation type="journal article" date="2021" name="Commun. Biol.">
        <title>The genome of Shorea leprosula (Dipterocarpaceae) highlights the ecological relevance of drought in aseasonal tropical rainforests.</title>
        <authorList>
            <person name="Ng K.K.S."/>
            <person name="Kobayashi M.J."/>
            <person name="Fawcett J.A."/>
            <person name="Hatakeyama M."/>
            <person name="Paape T."/>
            <person name="Ng C.H."/>
            <person name="Ang C.C."/>
            <person name="Tnah L.H."/>
            <person name="Lee C.T."/>
            <person name="Nishiyama T."/>
            <person name="Sese J."/>
            <person name="O'Brien M.J."/>
            <person name="Copetti D."/>
            <person name="Mohd Noor M.I."/>
            <person name="Ong R.C."/>
            <person name="Putra M."/>
            <person name="Sireger I.Z."/>
            <person name="Indrioko S."/>
            <person name="Kosugi Y."/>
            <person name="Izuno A."/>
            <person name="Isagi Y."/>
            <person name="Lee S.L."/>
            <person name="Shimizu K.K."/>
        </authorList>
    </citation>
    <scope>NUCLEOTIDE SEQUENCE [LARGE SCALE GENOMIC DNA]</scope>
    <source>
        <strain evidence="12">214</strain>
    </source>
</reference>
<feature type="signal peptide" evidence="11">
    <location>
        <begin position="1"/>
        <end position="26"/>
    </location>
</feature>
<evidence type="ECO:0000256" key="6">
    <source>
        <dbReference type="ARBA" id="ARBA00023004"/>
    </source>
</evidence>
<evidence type="ECO:0000256" key="9">
    <source>
        <dbReference type="RuleBase" id="RU000461"/>
    </source>
</evidence>
<dbReference type="CDD" id="cd11072">
    <property type="entry name" value="CYP71-like"/>
    <property type="match status" value="1"/>
</dbReference>
<evidence type="ECO:0000256" key="4">
    <source>
        <dbReference type="ARBA" id="ARBA00022723"/>
    </source>
</evidence>
<evidence type="ECO:0000313" key="12">
    <source>
        <dbReference type="EMBL" id="GKV23031.1"/>
    </source>
</evidence>
<comment type="cofactor">
    <cofactor evidence="1 8">
        <name>heme</name>
        <dbReference type="ChEBI" id="CHEBI:30413"/>
    </cofactor>
</comment>
<dbReference type="InterPro" id="IPR002401">
    <property type="entry name" value="Cyt_P450_E_grp-I"/>
</dbReference>
<keyword evidence="10" id="KW-0472">Membrane</keyword>
<keyword evidence="4 8" id="KW-0479">Metal-binding</keyword>
<gene>
    <name evidence="12" type="ORF">SLEP1_g32817</name>
</gene>
<accession>A0AAV5KEM2</accession>
<evidence type="ECO:0008006" key="14">
    <source>
        <dbReference type="Google" id="ProtNLM"/>
    </source>
</evidence>
<dbReference type="PANTHER" id="PTHR47955">
    <property type="entry name" value="CYTOCHROME P450 FAMILY 71 PROTEIN"/>
    <property type="match status" value="1"/>
</dbReference>
<sequence length="507" mass="57577">MAFPTLFIWVALLLPLLLLLRKRKTGVNKELKHLPPSPPKLPILGNLHQIGAIPHNSFWNLSKKYGYVLLLHLGRLPLLVVSSADAARDVLKVHDLACCSRPRLAGTRRLTYNFLDIAFSPYSTYWREIRKTAVLELFSVKQVQSFRFIREEEVASLMDLISQVAVSATPVDLGEKIFSLTGSIIFRVSFGTSFQGSILDCQKKLQQLVHELETVIVGFTANEYFPYVGWIFDRITGLHSKVEKVFKDIDTFFQHVVDDHLKPGRREQHRDIIDVLLATERDGIDQDGAVQQSKHHVKAVLLNVFLGGIDTSALTVLWAMAELVRKPRLMKRAQDEIRNYVGRKGKVTEDKLDQLPYLKMVVKETLRLHPPAPLLIPRETMSPCKISGYDIDPKTIIFVNAWAIGRDPKHWKNPEEFSPERFADGLIDFKGQNFEYLPFGSGRRGCPGIYMGIITTELLLANLLYCFDWKLPDGVKEEDIDMEENVGASLTVGKQTPLLLIPISYLH</sequence>
<keyword evidence="6 8" id="KW-0408">Iron</keyword>
<evidence type="ECO:0000256" key="11">
    <source>
        <dbReference type="SAM" id="SignalP"/>
    </source>
</evidence>
<dbReference type="GO" id="GO:0005506">
    <property type="term" value="F:iron ion binding"/>
    <property type="evidence" value="ECO:0007669"/>
    <property type="project" value="InterPro"/>
</dbReference>
<evidence type="ECO:0000313" key="13">
    <source>
        <dbReference type="Proteomes" id="UP001054252"/>
    </source>
</evidence>
<keyword evidence="11" id="KW-0732">Signal</keyword>
<protein>
    <recommendedName>
        <fullName evidence="14">Cytochrome P450</fullName>
    </recommendedName>
</protein>
<dbReference type="Proteomes" id="UP001054252">
    <property type="component" value="Unassembled WGS sequence"/>
</dbReference>
<evidence type="ECO:0000256" key="8">
    <source>
        <dbReference type="PIRSR" id="PIRSR602401-1"/>
    </source>
</evidence>
<evidence type="ECO:0000256" key="5">
    <source>
        <dbReference type="ARBA" id="ARBA00023002"/>
    </source>
</evidence>
<dbReference type="AlphaFoldDB" id="A0AAV5KEM2"/>
<keyword evidence="3 8" id="KW-0349">Heme</keyword>
<feature type="chain" id="PRO_5043921440" description="Cytochrome P450" evidence="11">
    <location>
        <begin position="27"/>
        <end position="507"/>
    </location>
</feature>
<evidence type="ECO:0000256" key="2">
    <source>
        <dbReference type="ARBA" id="ARBA00010617"/>
    </source>
</evidence>
<keyword evidence="13" id="KW-1185">Reference proteome</keyword>
<dbReference type="InterPro" id="IPR001128">
    <property type="entry name" value="Cyt_P450"/>
</dbReference>